<gene>
    <name evidence="7" type="ORF">R1flu_010760</name>
</gene>
<dbReference type="InterPro" id="IPR005821">
    <property type="entry name" value="Ion_trans_dom"/>
</dbReference>
<keyword evidence="2 5" id="KW-0812">Transmembrane</keyword>
<keyword evidence="8" id="KW-1185">Reference proteome</keyword>
<accession>A0ABD1Z6U0</accession>
<evidence type="ECO:0000256" key="3">
    <source>
        <dbReference type="ARBA" id="ARBA00022989"/>
    </source>
</evidence>
<organism evidence="7 8">
    <name type="scientific">Riccia fluitans</name>
    <dbReference type="NCBI Taxonomy" id="41844"/>
    <lineage>
        <taxon>Eukaryota</taxon>
        <taxon>Viridiplantae</taxon>
        <taxon>Streptophyta</taxon>
        <taxon>Embryophyta</taxon>
        <taxon>Marchantiophyta</taxon>
        <taxon>Marchantiopsida</taxon>
        <taxon>Marchantiidae</taxon>
        <taxon>Marchantiales</taxon>
        <taxon>Ricciaceae</taxon>
        <taxon>Riccia</taxon>
    </lineage>
</organism>
<evidence type="ECO:0000256" key="1">
    <source>
        <dbReference type="ARBA" id="ARBA00004141"/>
    </source>
</evidence>
<protein>
    <recommendedName>
        <fullName evidence="6">Ion transport domain-containing protein</fullName>
    </recommendedName>
</protein>
<dbReference type="InterPro" id="IPR043203">
    <property type="entry name" value="VGCC_Ca_Na"/>
</dbReference>
<dbReference type="PANTHER" id="PTHR10037:SF62">
    <property type="entry name" value="SODIUM CHANNEL PROTEIN 60E"/>
    <property type="match status" value="1"/>
</dbReference>
<evidence type="ECO:0000256" key="5">
    <source>
        <dbReference type="SAM" id="Phobius"/>
    </source>
</evidence>
<feature type="transmembrane region" description="Helical" evidence="5">
    <location>
        <begin position="57"/>
        <end position="79"/>
    </location>
</feature>
<dbReference type="Pfam" id="PF00520">
    <property type="entry name" value="Ion_trans"/>
    <property type="match status" value="1"/>
</dbReference>
<evidence type="ECO:0000256" key="2">
    <source>
        <dbReference type="ARBA" id="ARBA00022692"/>
    </source>
</evidence>
<proteinExistence type="predicted"/>
<evidence type="ECO:0000313" key="8">
    <source>
        <dbReference type="Proteomes" id="UP001605036"/>
    </source>
</evidence>
<dbReference type="Gene3D" id="1.10.287.70">
    <property type="match status" value="1"/>
</dbReference>
<feature type="domain" description="Ion transport" evidence="6">
    <location>
        <begin position="44"/>
        <end position="120"/>
    </location>
</feature>
<name>A0ABD1Z6U0_9MARC</name>
<dbReference type="PANTHER" id="PTHR10037">
    <property type="entry name" value="VOLTAGE-GATED CATION CHANNEL CALCIUM AND SODIUM"/>
    <property type="match status" value="1"/>
</dbReference>
<comment type="subcellular location">
    <subcellularLocation>
        <location evidence="1">Membrane</location>
        <topology evidence="1">Multi-pass membrane protein</topology>
    </subcellularLocation>
</comment>
<dbReference type="GO" id="GO:0016020">
    <property type="term" value="C:membrane"/>
    <property type="evidence" value="ECO:0007669"/>
    <property type="project" value="UniProtKB-SubCell"/>
</dbReference>
<sequence>MFDGAPTYPPRLCFRGWVRGPIGMFYGDNCNHLDSVGFDVCLYSSNPNYGSTHFDNFAAALLIVFQVTTFEGWALIMKWTGATTGLGADAYFVVLCITGGYFMVNIYVAVVSAVFLKVRHQHRVLIKRYRKDKTLSFANAVLMATVLKEVIESDDAKLNWTSRFRRNTTRLSHELTQSLSRQGTKIRRTMSKAVDWNDPNSYLKRLSSFGLTSLDTIEQVQPEDPALPRSLSRNLSRTLSRNLSYVARFGRTFSRSVSMRGQSVIMAISSRCWIIVHSKVFDYGTLFFISLNMAALCSLKANMSRRHTYHIRILTEEDAYAED</sequence>
<dbReference type="Proteomes" id="UP001605036">
    <property type="component" value="Unassembled WGS sequence"/>
</dbReference>
<evidence type="ECO:0000313" key="7">
    <source>
        <dbReference type="EMBL" id="KAL2643173.1"/>
    </source>
</evidence>
<dbReference type="SUPFAM" id="SSF81324">
    <property type="entry name" value="Voltage-gated potassium channels"/>
    <property type="match status" value="1"/>
</dbReference>
<keyword evidence="3 5" id="KW-1133">Transmembrane helix</keyword>
<keyword evidence="4 5" id="KW-0472">Membrane</keyword>
<evidence type="ECO:0000259" key="6">
    <source>
        <dbReference type="Pfam" id="PF00520"/>
    </source>
</evidence>
<comment type="caution">
    <text evidence="7">The sequence shown here is derived from an EMBL/GenBank/DDBJ whole genome shotgun (WGS) entry which is preliminary data.</text>
</comment>
<feature type="transmembrane region" description="Helical" evidence="5">
    <location>
        <begin position="91"/>
        <end position="118"/>
    </location>
</feature>
<reference evidence="7 8" key="1">
    <citation type="submission" date="2024-09" db="EMBL/GenBank/DDBJ databases">
        <title>Chromosome-scale assembly of Riccia fluitans.</title>
        <authorList>
            <person name="Paukszto L."/>
            <person name="Sawicki J."/>
            <person name="Karawczyk K."/>
            <person name="Piernik-Szablinska J."/>
            <person name="Szczecinska M."/>
            <person name="Mazdziarz M."/>
        </authorList>
    </citation>
    <scope>NUCLEOTIDE SEQUENCE [LARGE SCALE GENOMIC DNA]</scope>
    <source>
        <strain evidence="7">Rf_01</strain>
        <tissue evidence="7">Aerial parts of the thallus</tissue>
    </source>
</reference>
<dbReference type="AlphaFoldDB" id="A0ABD1Z6U0"/>
<evidence type="ECO:0000256" key="4">
    <source>
        <dbReference type="ARBA" id="ARBA00023136"/>
    </source>
</evidence>
<dbReference type="EMBL" id="JBHFFA010000002">
    <property type="protein sequence ID" value="KAL2643173.1"/>
    <property type="molecule type" value="Genomic_DNA"/>
</dbReference>